<dbReference type="Pfam" id="PF01832">
    <property type="entry name" value="Glucosaminidase"/>
    <property type="match status" value="1"/>
</dbReference>
<dbReference type="SMART" id="SM00047">
    <property type="entry name" value="LYZ2"/>
    <property type="match status" value="1"/>
</dbReference>
<dbReference type="GO" id="GO:0004040">
    <property type="term" value="F:amidase activity"/>
    <property type="evidence" value="ECO:0007669"/>
    <property type="project" value="InterPro"/>
</dbReference>
<dbReference type="EMBL" id="MTJN01000002">
    <property type="protein sequence ID" value="OOV08777.1"/>
    <property type="molecule type" value="Genomic_DNA"/>
</dbReference>
<dbReference type="InterPro" id="IPR013377">
    <property type="entry name" value="FlgJ"/>
</dbReference>
<dbReference type="PANTHER" id="PTHR33308:SF9">
    <property type="entry name" value="PEPTIDOGLYCAN HYDROLASE FLGJ"/>
    <property type="match status" value="1"/>
</dbReference>
<dbReference type="GO" id="GO:0044780">
    <property type="term" value="P:bacterial-type flagellum assembly"/>
    <property type="evidence" value="ECO:0007669"/>
    <property type="project" value="InterPro"/>
</dbReference>
<evidence type="ECO:0000256" key="8">
    <source>
        <dbReference type="ARBA" id="ARBA00023295"/>
    </source>
</evidence>
<dbReference type="GO" id="GO:0071973">
    <property type="term" value="P:bacterial-type flagellum-dependent cell motility"/>
    <property type="evidence" value="ECO:0007669"/>
    <property type="project" value="TreeGrafter"/>
</dbReference>
<feature type="domain" description="Mannosyl-glycoprotein endo-beta-N-acetylglucosamidase-like" evidence="11">
    <location>
        <begin position="137"/>
        <end position="292"/>
    </location>
</feature>
<sequence>MSIGQSTSLSNALAADANSLGKLKLQAGQDSPAAIKETAKQFESLFMRELIKSMRGATMKSGMLDNPGSDLGTDLLDQQFAVQMSGQPGGLSDMIAAQLSRQMGVAMPDGPLNAGKLTAPPMSTLQKSASLAAYSANAVKPTSSQSGFVARHTESAIRIEKETGIPASYMVGQAGHETGWGKHEIKLRNGQSANNLFGIKAGPGWKGKVAEVTTTEYVNGVPEKRVAKFRAYASTDEAFRDYARLITQSPRYAKVSQQTGSAYAFASSLQKAGYATDPNYAVKVSRAIETTQRLQARTQVVAQTS</sequence>
<dbReference type="STRING" id="28066.RF819_20695"/>
<evidence type="ECO:0000259" key="11">
    <source>
        <dbReference type="SMART" id="SM00047"/>
    </source>
</evidence>
<evidence type="ECO:0000256" key="9">
    <source>
        <dbReference type="ARBA" id="ARBA00023316"/>
    </source>
</evidence>
<dbReference type="Gene3D" id="1.10.530.10">
    <property type="match status" value="1"/>
</dbReference>
<dbReference type="GO" id="GO:0016798">
    <property type="term" value="F:hydrolase activity, acting on glycosyl bonds"/>
    <property type="evidence" value="ECO:0007669"/>
    <property type="project" value="UniProtKB-KW"/>
</dbReference>
<protein>
    <recommendedName>
        <fullName evidence="5">Peptidoglycan hydrolase FlgJ</fullName>
    </recommendedName>
    <alternativeName>
        <fullName evidence="10">Muramidase FlgJ</fullName>
    </alternativeName>
</protein>
<dbReference type="AlphaFoldDB" id="A0A1T1AXJ7"/>
<dbReference type="PANTHER" id="PTHR33308">
    <property type="entry name" value="PEPTIDOGLYCAN HYDROLASE FLGJ"/>
    <property type="match status" value="1"/>
</dbReference>
<keyword evidence="12" id="KW-0282">Flagellum</keyword>
<evidence type="ECO:0000256" key="7">
    <source>
        <dbReference type="ARBA" id="ARBA00022801"/>
    </source>
</evidence>
<evidence type="ECO:0000313" key="13">
    <source>
        <dbReference type="Proteomes" id="UP000190750"/>
    </source>
</evidence>
<comment type="function">
    <text evidence="1">Flagellum-specific muramidase which hydrolyzes the peptidoglycan layer to assemble the rod structure in the periplasmic space.</text>
</comment>
<dbReference type="InterPro" id="IPR002901">
    <property type="entry name" value="MGlyc_endo_b_GlcNAc-like_dom"/>
</dbReference>
<comment type="similarity">
    <text evidence="3">In the N-terminal section; belongs to the FlgJ family.</text>
</comment>
<reference evidence="12 13" key="1">
    <citation type="submission" date="2017-01" db="EMBL/GenBank/DDBJ databases">
        <title>Genome sequencing of Rhodoferax fermentans JCM 7819.</title>
        <authorList>
            <person name="Kim Y.J."/>
            <person name="Farh M.E.-A."/>
            <person name="Yang D.-C."/>
        </authorList>
    </citation>
    <scope>NUCLEOTIDE SEQUENCE [LARGE SCALE GENOMIC DNA]</scope>
    <source>
        <strain evidence="12 13">JCM 7819</strain>
    </source>
</reference>
<keyword evidence="7" id="KW-0378">Hydrolase</keyword>
<dbReference type="Gene3D" id="2.10.70.40">
    <property type="entry name" value="peptidoglycan hydrolase"/>
    <property type="match status" value="1"/>
</dbReference>
<accession>A0A1T1AXJ7</accession>
<proteinExistence type="inferred from homology"/>
<evidence type="ECO:0000256" key="4">
    <source>
        <dbReference type="ARBA" id="ARBA00007974"/>
    </source>
</evidence>
<dbReference type="RefSeq" id="WP_078366669.1">
    <property type="nucleotide sequence ID" value="NZ_MTJN01000002.1"/>
</dbReference>
<dbReference type="NCBIfam" id="TIGR02541">
    <property type="entry name" value="flagell_FlgJ"/>
    <property type="match status" value="1"/>
</dbReference>
<dbReference type="InterPro" id="IPR051056">
    <property type="entry name" value="Glycosyl_Hydrolase_73"/>
</dbReference>
<evidence type="ECO:0000256" key="6">
    <source>
        <dbReference type="ARBA" id="ARBA00022764"/>
    </source>
</evidence>
<evidence type="ECO:0000256" key="5">
    <source>
        <dbReference type="ARBA" id="ARBA00013433"/>
    </source>
</evidence>
<dbReference type="Pfam" id="PF10135">
    <property type="entry name" value="Rod-binding"/>
    <property type="match status" value="1"/>
</dbReference>
<dbReference type="GO" id="GO:0042597">
    <property type="term" value="C:periplasmic space"/>
    <property type="evidence" value="ECO:0007669"/>
    <property type="project" value="UniProtKB-SubCell"/>
</dbReference>
<dbReference type="Proteomes" id="UP000190750">
    <property type="component" value="Unassembled WGS sequence"/>
</dbReference>
<keyword evidence="13" id="KW-1185">Reference proteome</keyword>
<keyword evidence="8" id="KW-0326">Glycosidase</keyword>
<evidence type="ECO:0000256" key="2">
    <source>
        <dbReference type="ARBA" id="ARBA00004418"/>
    </source>
</evidence>
<dbReference type="OrthoDB" id="289937at2"/>
<gene>
    <name evidence="12" type="ORF">RF819_20695</name>
</gene>
<comment type="similarity">
    <text evidence="4">In the C-terminal section; belongs to the glycosyl hydrolase 73 family.</text>
</comment>
<dbReference type="GO" id="GO:0071555">
    <property type="term" value="P:cell wall organization"/>
    <property type="evidence" value="ECO:0007669"/>
    <property type="project" value="UniProtKB-KW"/>
</dbReference>
<evidence type="ECO:0000256" key="10">
    <source>
        <dbReference type="ARBA" id="ARBA00030835"/>
    </source>
</evidence>
<keyword evidence="9" id="KW-0961">Cell wall biogenesis/degradation</keyword>
<name>A0A1T1AXJ7_RHOFE</name>
<organism evidence="12 13">
    <name type="scientific">Rhodoferax fermentans</name>
    <dbReference type="NCBI Taxonomy" id="28066"/>
    <lineage>
        <taxon>Bacteria</taxon>
        <taxon>Pseudomonadati</taxon>
        <taxon>Pseudomonadota</taxon>
        <taxon>Betaproteobacteria</taxon>
        <taxon>Burkholderiales</taxon>
        <taxon>Comamonadaceae</taxon>
        <taxon>Rhodoferax</taxon>
    </lineage>
</organism>
<evidence type="ECO:0000256" key="3">
    <source>
        <dbReference type="ARBA" id="ARBA00006880"/>
    </source>
</evidence>
<dbReference type="PRINTS" id="PR01002">
    <property type="entry name" value="FLGFLGJ"/>
</dbReference>
<dbReference type="FunFam" id="2.10.70.40:FF:000001">
    <property type="entry name" value="Flagellar assembly peptidoglycan hydrolase FlgJ"/>
    <property type="match status" value="1"/>
</dbReference>
<keyword evidence="12" id="KW-0966">Cell projection</keyword>
<evidence type="ECO:0000256" key="1">
    <source>
        <dbReference type="ARBA" id="ARBA00002954"/>
    </source>
</evidence>
<keyword evidence="6" id="KW-0574">Periplasm</keyword>
<comment type="subcellular location">
    <subcellularLocation>
        <location evidence="2">Periplasm</location>
    </subcellularLocation>
</comment>
<evidence type="ECO:0000313" key="12">
    <source>
        <dbReference type="EMBL" id="OOV08777.1"/>
    </source>
</evidence>
<keyword evidence="12" id="KW-0969">Cilium</keyword>
<dbReference type="InterPro" id="IPR019301">
    <property type="entry name" value="Flagellar_prot_FlgJ_N"/>
</dbReference>
<comment type="caution">
    <text evidence="12">The sequence shown here is derived from an EMBL/GenBank/DDBJ whole genome shotgun (WGS) entry which is preliminary data.</text>
</comment>